<reference evidence="15 16" key="1">
    <citation type="journal article" date="2015" name="Fungal Genet. Biol.">
        <title>Evolution of novel wood decay mechanisms in Agaricales revealed by the genome sequences of Fistulina hepatica and Cylindrobasidium torrendii.</title>
        <authorList>
            <person name="Floudas D."/>
            <person name="Held B.W."/>
            <person name="Riley R."/>
            <person name="Nagy L.G."/>
            <person name="Koehler G."/>
            <person name="Ransdell A.S."/>
            <person name="Younus H."/>
            <person name="Chow J."/>
            <person name="Chiniquy J."/>
            <person name="Lipzen A."/>
            <person name="Tritt A."/>
            <person name="Sun H."/>
            <person name="Haridas S."/>
            <person name="LaButti K."/>
            <person name="Ohm R.A."/>
            <person name="Kues U."/>
            <person name="Blanchette R.A."/>
            <person name="Grigoriev I.V."/>
            <person name="Minto R.E."/>
            <person name="Hibbett D.S."/>
        </authorList>
    </citation>
    <scope>NUCLEOTIDE SEQUENCE [LARGE SCALE GENOMIC DNA]</scope>
    <source>
        <strain evidence="15 16">FP15055 ss-10</strain>
    </source>
</reference>
<feature type="non-terminal residue" evidence="15">
    <location>
        <position position="161"/>
    </location>
</feature>
<keyword evidence="7" id="KW-0732">Signal</keyword>
<name>A0A0D7BWC7_9AGAR</name>
<keyword evidence="10 14" id="KW-1133">Transmembrane helix</keyword>
<gene>
    <name evidence="15" type="ORF">CYLTODRAFT_338244</name>
</gene>
<dbReference type="GO" id="GO:0006816">
    <property type="term" value="P:calcium ion transport"/>
    <property type="evidence" value="ECO:0007669"/>
    <property type="project" value="UniProtKB-KW"/>
</dbReference>
<feature type="transmembrane region" description="Helical" evidence="14">
    <location>
        <begin position="122"/>
        <end position="142"/>
    </location>
</feature>
<keyword evidence="6 14" id="KW-0812">Transmembrane</keyword>
<keyword evidence="16" id="KW-1185">Reference proteome</keyword>
<dbReference type="Pfam" id="PF06682">
    <property type="entry name" value="SARAF"/>
    <property type="match status" value="1"/>
</dbReference>
<evidence type="ECO:0000256" key="7">
    <source>
        <dbReference type="ARBA" id="ARBA00022729"/>
    </source>
</evidence>
<evidence type="ECO:0000256" key="3">
    <source>
        <dbReference type="ARBA" id="ARBA00016584"/>
    </source>
</evidence>
<dbReference type="GO" id="GO:2001256">
    <property type="term" value="P:regulation of store-operated calcium entry"/>
    <property type="evidence" value="ECO:0007669"/>
    <property type="project" value="InterPro"/>
</dbReference>
<dbReference type="STRING" id="1314674.A0A0D7BWC7"/>
<keyword evidence="5" id="KW-0109">Calcium transport</keyword>
<evidence type="ECO:0000256" key="5">
    <source>
        <dbReference type="ARBA" id="ARBA00022568"/>
    </source>
</evidence>
<comment type="similarity">
    <text evidence="2">Belongs to the SARAF family.</text>
</comment>
<dbReference type="OrthoDB" id="20303at2759"/>
<comment type="subcellular location">
    <subcellularLocation>
        <location evidence="1">Endoplasmic reticulum membrane</location>
        <topology evidence="1">Single-pass type I membrane protein</topology>
    </subcellularLocation>
</comment>
<dbReference type="GO" id="GO:0005789">
    <property type="term" value="C:endoplasmic reticulum membrane"/>
    <property type="evidence" value="ECO:0007669"/>
    <property type="project" value="UniProtKB-SubCell"/>
</dbReference>
<proteinExistence type="inferred from homology"/>
<dbReference type="Proteomes" id="UP000054007">
    <property type="component" value="Unassembled WGS sequence"/>
</dbReference>
<dbReference type="PANTHER" id="PTHR15929:SF0">
    <property type="entry name" value="STORE-OPERATED CALCIUM ENTRY-ASSOCIATED REGULATORY FACTOR"/>
    <property type="match status" value="1"/>
</dbReference>
<dbReference type="EMBL" id="KN880433">
    <property type="protein sequence ID" value="KIY73941.1"/>
    <property type="molecule type" value="Genomic_DNA"/>
</dbReference>
<evidence type="ECO:0000256" key="13">
    <source>
        <dbReference type="ARBA" id="ARBA00031116"/>
    </source>
</evidence>
<dbReference type="PANTHER" id="PTHR15929">
    <property type="entry name" value="STORE-OPERATED CALCIUM ENTRY-ASSOCIATED REGULATORY FACTOR"/>
    <property type="match status" value="1"/>
</dbReference>
<evidence type="ECO:0000256" key="1">
    <source>
        <dbReference type="ARBA" id="ARBA00004115"/>
    </source>
</evidence>
<evidence type="ECO:0000256" key="4">
    <source>
        <dbReference type="ARBA" id="ARBA00022448"/>
    </source>
</evidence>
<evidence type="ECO:0000256" key="11">
    <source>
        <dbReference type="ARBA" id="ARBA00023065"/>
    </source>
</evidence>
<keyword evidence="11" id="KW-0406">Ion transport</keyword>
<evidence type="ECO:0000256" key="10">
    <source>
        <dbReference type="ARBA" id="ARBA00022989"/>
    </source>
</evidence>
<evidence type="ECO:0000256" key="14">
    <source>
        <dbReference type="SAM" id="Phobius"/>
    </source>
</evidence>
<keyword evidence="8" id="KW-0256">Endoplasmic reticulum</keyword>
<protein>
    <recommendedName>
        <fullName evidence="3">Store-operated calcium entry-associated regulatory factor</fullName>
    </recommendedName>
    <alternativeName>
        <fullName evidence="13">Transmembrane protein 66</fullName>
    </alternativeName>
</protein>
<keyword evidence="9" id="KW-0106">Calcium</keyword>
<accession>A0A0D7BWC7</accession>
<dbReference type="AlphaFoldDB" id="A0A0D7BWC7"/>
<evidence type="ECO:0000256" key="12">
    <source>
        <dbReference type="ARBA" id="ARBA00023136"/>
    </source>
</evidence>
<organism evidence="15 16">
    <name type="scientific">Cylindrobasidium torrendii FP15055 ss-10</name>
    <dbReference type="NCBI Taxonomy" id="1314674"/>
    <lineage>
        <taxon>Eukaryota</taxon>
        <taxon>Fungi</taxon>
        <taxon>Dikarya</taxon>
        <taxon>Basidiomycota</taxon>
        <taxon>Agaricomycotina</taxon>
        <taxon>Agaricomycetes</taxon>
        <taxon>Agaricomycetidae</taxon>
        <taxon>Agaricales</taxon>
        <taxon>Marasmiineae</taxon>
        <taxon>Physalacriaceae</taxon>
        <taxon>Cylindrobasidium</taxon>
    </lineage>
</organism>
<sequence>MSKILLSDIKQLTFYKDRETIARRTDAVPQLQCVGNVCRTFEPEVVQCTNAGGEGTDVDWTCEAESPDILRFGKVEVGCEGWTQPGDAYVLEGSCALEYGLIRIPGDSELETEGVRGKRDPLGVLFGAVWVGVLGWIIWGLVQSCLNGRRPGQQTVGGNDP</sequence>
<dbReference type="InterPro" id="IPR009567">
    <property type="entry name" value="SARAF"/>
</dbReference>
<keyword evidence="4" id="KW-0813">Transport</keyword>
<evidence type="ECO:0000256" key="6">
    <source>
        <dbReference type="ARBA" id="ARBA00022692"/>
    </source>
</evidence>
<keyword evidence="12 14" id="KW-0472">Membrane</keyword>
<evidence type="ECO:0000313" key="16">
    <source>
        <dbReference type="Proteomes" id="UP000054007"/>
    </source>
</evidence>
<evidence type="ECO:0000256" key="2">
    <source>
        <dbReference type="ARBA" id="ARBA00006833"/>
    </source>
</evidence>
<evidence type="ECO:0000256" key="9">
    <source>
        <dbReference type="ARBA" id="ARBA00022837"/>
    </source>
</evidence>
<evidence type="ECO:0000256" key="8">
    <source>
        <dbReference type="ARBA" id="ARBA00022824"/>
    </source>
</evidence>
<evidence type="ECO:0000313" key="15">
    <source>
        <dbReference type="EMBL" id="KIY73941.1"/>
    </source>
</evidence>